<comment type="similarity">
    <text evidence="1">Belongs to the neutral sphingomyelinase family.</text>
</comment>
<dbReference type="Gene3D" id="3.60.10.10">
    <property type="entry name" value="Endonuclease/exonuclease/phosphatase"/>
    <property type="match status" value="1"/>
</dbReference>
<comment type="catalytic activity">
    <reaction evidence="5">
        <text>N-(hexadecanoyl)-sphing-4-enine-1-phosphocholine + H2O = N-hexadecanoylsphing-4-enine + phosphocholine + H(+)</text>
        <dbReference type="Rhea" id="RHEA:45644"/>
        <dbReference type="ChEBI" id="CHEBI:15377"/>
        <dbReference type="ChEBI" id="CHEBI:15378"/>
        <dbReference type="ChEBI" id="CHEBI:72959"/>
        <dbReference type="ChEBI" id="CHEBI:78646"/>
        <dbReference type="ChEBI" id="CHEBI:295975"/>
    </reaction>
    <physiologicalReaction direction="left-to-right" evidence="5">
        <dbReference type="Rhea" id="RHEA:45645"/>
    </physiologicalReaction>
</comment>
<dbReference type="PANTHER" id="PTHR16320:SF23">
    <property type="entry name" value="SPHINGOMYELINASE C 1"/>
    <property type="match status" value="1"/>
</dbReference>
<evidence type="ECO:0000256" key="2">
    <source>
        <dbReference type="ARBA" id="ARBA00012369"/>
    </source>
</evidence>
<reference evidence="7 8" key="1">
    <citation type="submission" date="2024-11" db="EMBL/GenBank/DDBJ databases">
        <title>Adaptive evolution of stress response genes in parasites aligns with host niche diversity.</title>
        <authorList>
            <person name="Hahn C."/>
            <person name="Resl P."/>
        </authorList>
    </citation>
    <scope>NUCLEOTIDE SEQUENCE [LARGE SCALE GENOMIC DNA]</scope>
    <source>
        <strain evidence="7">EGGRZ-B1_66</strain>
        <tissue evidence="7">Body</tissue>
    </source>
</reference>
<organism evidence="7 8">
    <name type="scientific">Cichlidogyrus casuarinus</name>
    <dbReference type="NCBI Taxonomy" id="1844966"/>
    <lineage>
        <taxon>Eukaryota</taxon>
        <taxon>Metazoa</taxon>
        <taxon>Spiralia</taxon>
        <taxon>Lophotrochozoa</taxon>
        <taxon>Platyhelminthes</taxon>
        <taxon>Monogenea</taxon>
        <taxon>Monopisthocotylea</taxon>
        <taxon>Dactylogyridea</taxon>
        <taxon>Ancyrocephalidae</taxon>
        <taxon>Cichlidogyrus</taxon>
    </lineage>
</organism>
<dbReference type="EC" id="3.1.4.12" evidence="2"/>
<dbReference type="CDD" id="cd09078">
    <property type="entry name" value="nSMase"/>
    <property type="match status" value="1"/>
</dbReference>
<gene>
    <name evidence="7" type="ORF">Ciccas_012891</name>
</gene>
<feature type="domain" description="Endonuclease/exonuclease/phosphatase" evidence="6">
    <location>
        <begin position="62"/>
        <end position="234"/>
    </location>
</feature>
<evidence type="ECO:0000313" key="7">
    <source>
        <dbReference type="EMBL" id="KAL3308574.1"/>
    </source>
</evidence>
<evidence type="ECO:0000259" key="6">
    <source>
        <dbReference type="Pfam" id="PF03372"/>
    </source>
</evidence>
<dbReference type="InterPro" id="IPR038772">
    <property type="entry name" value="Sph/SMPD2-like"/>
</dbReference>
<keyword evidence="4" id="KW-0378">Hydrolase</keyword>
<dbReference type="Proteomes" id="UP001626550">
    <property type="component" value="Unassembled WGS sequence"/>
</dbReference>
<evidence type="ECO:0000256" key="5">
    <source>
        <dbReference type="ARBA" id="ARBA00049371"/>
    </source>
</evidence>
<dbReference type="InterPro" id="IPR017766">
    <property type="entry name" value="Sphingomyelinase/PLipase_C"/>
</dbReference>
<dbReference type="GO" id="GO:0004767">
    <property type="term" value="F:sphingomyelin phosphodiesterase activity"/>
    <property type="evidence" value="ECO:0007669"/>
    <property type="project" value="UniProtKB-EC"/>
</dbReference>
<protein>
    <recommendedName>
        <fullName evidence="2">sphingomyelin phosphodiesterase</fullName>
        <ecNumber evidence="2">3.1.4.12</ecNumber>
    </recommendedName>
</protein>
<evidence type="ECO:0000313" key="8">
    <source>
        <dbReference type="Proteomes" id="UP001626550"/>
    </source>
</evidence>
<evidence type="ECO:0000256" key="4">
    <source>
        <dbReference type="ARBA" id="ARBA00022801"/>
    </source>
</evidence>
<dbReference type="SUPFAM" id="SSF56219">
    <property type="entry name" value="DNase I-like"/>
    <property type="match status" value="1"/>
</dbReference>
<dbReference type="Pfam" id="PF03372">
    <property type="entry name" value="Exo_endo_phos"/>
    <property type="match status" value="1"/>
</dbReference>
<keyword evidence="8" id="KW-1185">Reference proteome</keyword>
<keyword evidence="3" id="KW-0732">Signal</keyword>
<proteinExistence type="inferred from homology"/>
<dbReference type="EMBL" id="JBJKFK010005005">
    <property type="protein sequence ID" value="KAL3308574.1"/>
    <property type="molecule type" value="Genomic_DNA"/>
</dbReference>
<feature type="non-terminal residue" evidence="7">
    <location>
        <position position="1"/>
    </location>
</feature>
<dbReference type="AlphaFoldDB" id="A0ABD2PMS0"/>
<sequence length="280" mass="31925">GGTWPFCSARPTDCEQFGLDFVKSSKAGDGLLSCFSGNKVLCRPKTIVSAVLPSEPNELNIMTYNVYDFPYLLVTMGQRERICRIPSELYRNFWDVDILLVQELFMEGAVEQLNFRKMMKHYGWKYSTDTLGSRFIVSGGVAIFSKYPLFNIEFEVFAFTGFRLDALSPKGFVYANFEKDGRTFHIISTHFQAWDGDKLDKIRLAQGRQIRNFLNNRNISSEDAVIIGGDFNFNYLTQKSSIDQLFTNMDMTMVPIGGSLDTTFDPNLNNIVSVFEEPAW</sequence>
<evidence type="ECO:0000256" key="3">
    <source>
        <dbReference type="ARBA" id="ARBA00022729"/>
    </source>
</evidence>
<evidence type="ECO:0000256" key="1">
    <source>
        <dbReference type="ARBA" id="ARBA00006335"/>
    </source>
</evidence>
<comment type="caution">
    <text evidence="7">The sequence shown here is derived from an EMBL/GenBank/DDBJ whole genome shotgun (WGS) entry which is preliminary data.</text>
</comment>
<dbReference type="InterPro" id="IPR005135">
    <property type="entry name" value="Endo/exonuclease/phosphatase"/>
</dbReference>
<accession>A0ABD2PMS0</accession>
<dbReference type="PANTHER" id="PTHR16320">
    <property type="entry name" value="SPHINGOMYELINASE FAMILY MEMBER"/>
    <property type="match status" value="1"/>
</dbReference>
<dbReference type="InterPro" id="IPR036691">
    <property type="entry name" value="Endo/exonu/phosph_ase_sf"/>
</dbReference>
<name>A0ABD2PMS0_9PLAT</name>